<dbReference type="RefSeq" id="WP_011827188.1">
    <property type="nucleotide sequence ID" value="NC_008820.1"/>
</dbReference>
<feature type="transmembrane region" description="Helical" evidence="1">
    <location>
        <begin position="39"/>
        <end position="62"/>
    </location>
</feature>
<dbReference type="KEGG" id="pmf:P9303_26141"/>
<accession>A2CCY4</accession>
<dbReference type="EMBL" id="CP000554">
    <property type="protein sequence ID" value="ABM79344.1"/>
    <property type="molecule type" value="Genomic_DNA"/>
</dbReference>
<feature type="transmembrane region" description="Helical" evidence="1">
    <location>
        <begin position="12"/>
        <end position="27"/>
    </location>
</feature>
<dbReference type="BioCyc" id="PMAR59922:G1G80-2289-MONOMER"/>
<keyword evidence="1" id="KW-1133">Transmembrane helix</keyword>
<reference evidence="2 3" key="1">
    <citation type="journal article" date="2007" name="PLoS Genet.">
        <title>Patterns and implications of gene gain and loss in the evolution of Prochlorococcus.</title>
        <authorList>
            <person name="Kettler G.C."/>
            <person name="Martiny A.C."/>
            <person name="Huang K."/>
            <person name="Zucker J."/>
            <person name="Coleman M.L."/>
            <person name="Rodrigue S."/>
            <person name="Chen F."/>
            <person name="Lapidus A."/>
            <person name="Ferriera S."/>
            <person name="Johnson J."/>
            <person name="Steglich C."/>
            <person name="Church G.M."/>
            <person name="Richardson P."/>
            <person name="Chisholm S.W."/>
        </authorList>
    </citation>
    <scope>NUCLEOTIDE SEQUENCE [LARGE SCALE GENOMIC DNA]</scope>
    <source>
        <strain evidence="2 3">MIT 9303</strain>
    </source>
</reference>
<keyword evidence="1" id="KW-0812">Transmembrane</keyword>
<dbReference type="STRING" id="59922.P9303_26141"/>
<name>A2CCY4_PROM3</name>
<proteinExistence type="predicted"/>
<dbReference type="HOGENOM" id="CLU_189266_0_0_3"/>
<sequence length="68" mass="7591">MRELFLNLSRYPRYLIAFCLGLLNNYIEPLAKRRSNPVTAIAIIGALISGLISIVLIMHAMVYPTSLA</sequence>
<evidence type="ECO:0000256" key="1">
    <source>
        <dbReference type="SAM" id="Phobius"/>
    </source>
</evidence>
<protein>
    <recommendedName>
        <fullName evidence="4">DUF751 domain-containing protein</fullName>
    </recommendedName>
</protein>
<keyword evidence="1" id="KW-0472">Membrane</keyword>
<dbReference type="Pfam" id="PF05421">
    <property type="entry name" value="DUF751"/>
    <property type="match status" value="1"/>
</dbReference>
<dbReference type="InterPro" id="IPR008470">
    <property type="entry name" value="Uncharacterised_Ycf33"/>
</dbReference>
<evidence type="ECO:0008006" key="4">
    <source>
        <dbReference type="Google" id="ProtNLM"/>
    </source>
</evidence>
<organism evidence="2 3">
    <name type="scientific">Prochlorococcus marinus (strain MIT 9303)</name>
    <dbReference type="NCBI Taxonomy" id="59922"/>
    <lineage>
        <taxon>Bacteria</taxon>
        <taxon>Bacillati</taxon>
        <taxon>Cyanobacteriota</taxon>
        <taxon>Cyanophyceae</taxon>
        <taxon>Synechococcales</taxon>
        <taxon>Prochlorococcaceae</taxon>
        <taxon>Prochlorococcus</taxon>
    </lineage>
</organism>
<dbReference type="AlphaFoldDB" id="A2CCY4"/>
<evidence type="ECO:0000313" key="3">
    <source>
        <dbReference type="Proteomes" id="UP000002274"/>
    </source>
</evidence>
<evidence type="ECO:0000313" key="2">
    <source>
        <dbReference type="EMBL" id="ABM79344.1"/>
    </source>
</evidence>
<gene>
    <name evidence="2" type="ordered locus">P9303_26141</name>
</gene>
<dbReference type="Proteomes" id="UP000002274">
    <property type="component" value="Chromosome"/>
</dbReference>